<dbReference type="Proteomes" id="UP000018144">
    <property type="component" value="Unassembled WGS sequence"/>
</dbReference>
<feature type="compositionally biased region" description="Acidic residues" evidence="1">
    <location>
        <begin position="285"/>
        <end position="294"/>
    </location>
</feature>
<evidence type="ECO:0000256" key="1">
    <source>
        <dbReference type="SAM" id="MobiDB-lite"/>
    </source>
</evidence>
<organism evidence="2 3">
    <name type="scientific">Pyronema omphalodes (strain CBS 100304)</name>
    <name type="common">Pyronema confluens</name>
    <dbReference type="NCBI Taxonomy" id="1076935"/>
    <lineage>
        <taxon>Eukaryota</taxon>
        <taxon>Fungi</taxon>
        <taxon>Dikarya</taxon>
        <taxon>Ascomycota</taxon>
        <taxon>Pezizomycotina</taxon>
        <taxon>Pezizomycetes</taxon>
        <taxon>Pezizales</taxon>
        <taxon>Pyronemataceae</taxon>
        <taxon>Pyronema</taxon>
    </lineage>
</organism>
<evidence type="ECO:0000313" key="3">
    <source>
        <dbReference type="Proteomes" id="UP000018144"/>
    </source>
</evidence>
<sequence length="314" mass="34824">MSEIDANLLALDHTLDLETPDSSDQETASSSIPEPSFENFDSYMSHAIIHGAPYPEPSGPSLPKARFSPSTILGTSATNFRAPELLTNPLDATPKKLLKKWGEYATSIRYVETVILSCQGRVMKVVFGAYGSTARALSLIDDINPEYELTVLECCNNFTTLLCEHFYYYHEKGVEVPEVLVRDRERAFELSENCGDMLQGWFDRGPTFGYPYKGKARKETDPKMPTMGDDGMGMENTKTAGKAPRKSSPQNVHKTKPTDMRKTYGGEAPRNGYVPTITNTNNDSPDYESSDDSSDDNKSDNNADADDDEFDGLF</sequence>
<reference evidence="2 3" key="1">
    <citation type="journal article" date="2013" name="PLoS Genet.">
        <title>The genome and development-dependent transcriptomes of Pyronema confluens: a window into fungal evolution.</title>
        <authorList>
            <person name="Traeger S."/>
            <person name="Altegoer F."/>
            <person name="Freitag M."/>
            <person name="Gabaldon T."/>
            <person name="Kempken F."/>
            <person name="Kumar A."/>
            <person name="Marcet-Houben M."/>
            <person name="Poggeler S."/>
            <person name="Stajich J.E."/>
            <person name="Nowrousian M."/>
        </authorList>
    </citation>
    <scope>NUCLEOTIDE SEQUENCE [LARGE SCALE GENOMIC DNA]</scope>
    <source>
        <strain evidence="3">CBS 100304</strain>
        <tissue evidence="2">Vegetative mycelium</tissue>
    </source>
</reference>
<feature type="region of interest" description="Disordered" evidence="1">
    <location>
        <begin position="213"/>
        <end position="314"/>
    </location>
</feature>
<dbReference type="EMBL" id="HF935254">
    <property type="protein sequence ID" value="CCX05454.1"/>
    <property type="molecule type" value="Genomic_DNA"/>
</dbReference>
<feature type="compositionally biased region" description="Acidic residues" evidence="1">
    <location>
        <begin position="303"/>
        <end position="314"/>
    </location>
</feature>
<keyword evidence="3" id="KW-1185">Reference proteome</keyword>
<dbReference type="OrthoDB" id="10424312at2759"/>
<feature type="region of interest" description="Disordered" evidence="1">
    <location>
        <begin position="16"/>
        <end position="35"/>
    </location>
</feature>
<accession>U4L0C6</accession>
<protein>
    <submittedName>
        <fullName evidence="2">Uncharacterized protein</fullName>
    </submittedName>
</protein>
<evidence type="ECO:0000313" key="2">
    <source>
        <dbReference type="EMBL" id="CCX05454.1"/>
    </source>
</evidence>
<gene>
    <name evidence="2" type="ORF">PCON_05041</name>
</gene>
<dbReference type="AlphaFoldDB" id="U4L0C6"/>
<proteinExistence type="predicted"/>
<name>U4L0C6_PYROM</name>